<sequence length="91" mass="10534">MFFQKFNFRKDFAMQSVLVILETKSREPVAILKVQHPIRLRPVTYVWFTPDQMIEAIGIPLSDFTGKRFMIICRLELAGGETTHTFLATIS</sequence>
<evidence type="ECO:0000313" key="2">
    <source>
        <dbReference type="Proteomes" id="UP000228920"/>
    </source>
</evidence>
<accession>A0A2M7TGT8</accession>
<protein>
    <submittedName>
        <fullName evidence="1">Uncharacterized protein</fullName>
    </submittedName>
</protein>
<evidence type="ECO:0000313" key="1">
    <source>
        <dbReference type="EMBL" id="PIZ45384.1"/>
    </source>
</evidence>
<dbReference type="EMBL" id="PFNL01000138">
    <property type="protein sequence ID" value="PIZ45384.1"/>
    <property type="molecule type" value="Genomic_DNA"/>
</dbReference>
<reference evidence="2" key="1">
    <citation type="submission" date="2017-09" db="EMBL/GenBank/DDBJ databases">
        <title>Depth-based differentiation of microbial function through sediment-hosted aquifers and enrichment of novel symbionts in the deep terrestrial subsurface.</title>
        <authorList>
            <person name="Probst A.J."/>
            <person name="Ladd B."/>
            <person name="Jarett J.K."/>
            <person name="Geller-Mcgrath D.E."/>
            <person name="Sieber C.M.K."/>
            <person name="Emerson J.B."/>
            <person name="Anantharaman K."/>
            <person name="Thomas B.C."/>
            <person name="Malmstrom R."/>
            <person name="Stieglmeier M."/>
            <person name="Klingl A."/>
            <person name="Woyke T."/>
            <person name="Ryan C.M."/>
            <person name="Banfield J.F."/>
        </authorList>
    </citation>
    <scope>NUCLEOTIDE SEQUENCE [LARGE SCALE GENOMIC DNA]</scope>
</reference>
<proteinExistence type="predicted"/>
<dbReference type="AlphaFoldDB" id="A0A2M7TGT8"/>
<name>A0A2M7TGT8_UNCKA</name>
<dbReference type="Proteomes" id="UP000228920">
    <property type="component" value="Unassembled WGS sequence"/>
</dbReference>
<gene>
    <name evidence="1" type="ORF">COY32_05335</name>
</gene>
<comment type="caution">
    <text evidence="1">The sequence shown here is derived from an EMBL/GenBank/DDBJ whole genome shotgun (WGS) entry which is preliminary data.</text>
</comment>
<organism evidence="1 2">
    <name type="scientific">candidate division WWE3 bacterium CG_4_10_14_0_2_um_filter_41_14</name>
    <dbReference type="NCBI Taxonomy" id="1975072"/>
    <lineage>
        <taxon>Bacteria</taxon>
        <taxon>Katanobacteria</taxon>
    </lineage>
</organism>